<accession>A0A0B0EL44</accession>
<dbReference type="Proteomes" id="UP000030652">
    <property type="component" value="Unassembled WGS sequence"/>
</dbReference>
<comment type="caution">
    <text evidence="2">The sequence shown here is derived from an EMBL/GenBank/DDBJ whole genome shotgun (WGS) entry which is preliminary data.</text>
</comment>
<evidence type="ECO:0000313" key="2">
    <source>
        <dbReference type="EMBL" id="KHE93792.1"/>
    </source>
</evidence>
<dbReference type="GO" id="GO:0035438">
    <property type="term" value="F:cyclic-di-GMP binding"/>
    <property type="evidence" value="ECO:0007669"/>
    <property type="project" value="InterPro"/>
</dbReference>
<name>A0A0B0EL44_9BACT</name>
<dbReference type="Pfam" id="PF07238">
    <property type="entry name" value="PilZ"/>
    <property type="match status" value="1"/>
</dbReference>
<proteinExistence type="predicted"/>
<gene>
    <name evidence="2" type="ORF">SCABRO_00440</name>
</gene>
<sequence length="110" mass="11780">MGDETDSENRLNRRLNISFDVSLSEQKGKTINVSATGAYLEIITDNIDAFAPGAVIPLQIAAIGSNERTLNLSGEGLIIRGDIKETSSAGNRLCIAVKFTEKLNVNTDPS</sequence>
<feature type="domain" description="PilZ" evidence="1">
    <location>
        <begin position="8"/>
        <end position="102"/>
    </location>
</feature>
<evidence type="ECO:0000313" key="3">
    <source>
        <dbReference type="Proteomes" id="UP000030652"/>
    </source>
</evidence>
<protein>
    <recommendedName>
        <fullName evidence="1">PilZ domain-containing protein</fullName>
    </recommendedName>
</protein>
<dbReference type="AlphaFoldDB" id="A0A0B0EL44"/>
<organism evidence="2 3">
    <name type="scientific">Candidatus Scalindua brodae</name>
    <dbReference type="NCBI Taxonomy" id="237368"/>
    <lineage>
        <taxon>Bacteria</taxon>
        <taxon>Pseudomonadati</taxon>
        <taxon>Planctomycetota</taxon>
        <taxon>Candidatus Brocadiia</taxon>
        <taxon>Candidatus Brocadiales</taxon>
        <taxon>Candidatus Scalinduaceae</taxon>
        <taxon>Candidatus Scalindua</taxon>
    </lineage>
</organism>
<dbReference type="EMBL" id="JRYO01000035">
    <property type="protein sequence ID" value="KHE93792.1"/>
    <property type="molecule type" value="Genomic_DNA"/>
</dbReference>
<dbReference type="InterPro" id="IPR009875">
    <property type="entry name" value="PilZ_domain"/>
</dbReference>
<reference evidence="2 3" key="1">
    <citation type="submission" date="2014-10" db="EMBL/GenBank/DDBJ databases">
        <title>Draft genome of anammox bacterium scalindua brodae, obtained using differential coverage binning of sequence data from two enrichment reactors.</title>
        <authorList>
            <person name="Speth D.R."/>
            <person name="Russ L."/>
            <person name="Kartal B."/>
            <person name="Op den Camp H.J."/>
            <person name="Dutilh B.E."/>
            <person name="Jetten M.S."/>
        </authorList>
    </citation>
    <scope>NUCLEOTIDE SEQUENCE [LARGE SCALE GENOMIC DNA]</scope>
    <source>
        <strain evidence="2">RU1</strain>
    </source>
</reference>
<evidence type="ECO:0000259" key="1">
    <source>
        <dbReference type="Pfam" id="PF07238"/>
    </source>
</evidence>